<dbReference type="InterPro" id="IPR017039">
    <property type="entry name" value="Virul_fac_BrkB"/>
</dbReference>
<protein>
    <submittedName>
        <fullName evidence="8">YihY/virulence factor BrkB family protein</fullName>
    </submittedName>
</protein>
<dbReference type="Proteomes" id="UP001257060">
    <property type="component" value="Unassembled WGS sequence"/>
</dbReference>
<sequence>MQLQSLGSGAKATKEIFSEKNVTFLAGSIAYSAFVSLVPLVMFFLLAVSLFGVPDLQERIITLATDNVSPSVGGVIEVMISQQSSAGTGSAVGASIIGVLTLVWGAIKVFRGLDTAFSEIYETTTRESFVGQIKKSVLVLLTLTLGVVAMVGATSVVAFFSFVPFIELAVPLLLVVGLIAAFFPMYYLFPDIDVEPRAVLPGTIVGAVGWAVLQVLFQLYVSVSGGGGNLIASILLLVTWLYFSGVVLLLGAVVNAVAIGRADEIIGTESGSSTMDTEMDRDETAAYLRQLREDLTGRFEGLRSTRTDSAPKRDPPRETVSVTEAVREDAEARTHEVRLRWQSHGDGDSEGGD</sequence>
<evidence type="ECO:0000256" key="1">
    <source>
        <dbReference type="ARBA" id="ARBA00004651"/>
    </source>
</evidence>
<feature type="region of interest" description="Disordered" evidence="6">
    <location>
        <begin position="302"/>
        <end position="353"/>
    </location>
</feature>
<evidence type="ECO:0000256" key="2">
    <source>
        <dbReference type="ARBA" id="ARBA00022475"/>
    </source>
</evidence>
<dbReference type="Pfam" id="PF03631">
    <property type="entry name" value="Virul_fac_BrkB"/>
    <property type="match status" value="1"/>
</dbReference>
<evidence type="ECO:0000256" key="3">
    <source>
        <dbReference type="ARBA" id="ARBA00022692"/>
    </source>
</evidence>
<keyword evidence="2" id="KW-1003">Cell membrane</keyword>
<proteinExistence type="predicted"/>
<keyword evidence="9" id="KW-1185">Reference proteome</keyword>
<evidence type="ECO:0000313" key="8">
    <source>
        <dbReference type="EMBL" id="MDS0300206.1"/>
    </source>
</evidence>
<comment type="caution">
    <text evidence="8">The sequence shown here is derived from an EMBL/GenBank/DDBJ whole genome shotgun (WGS) entry which is preliminary data.</text>
</comment>
<keyword evidence="3 7" id="KW-0812">Transmembrane</keyword>
<evidence type="ECO:0000256" key="4">
    <source>
        <dbReference type="ARBA" id="ARBA00022989"/>
    </source>
</evidence>
<dbReference type="RefSeq" id="WP_310925099.1">
    <property type="nucleotide sequence ID" value="NZ_JAMQOP010000003.1"/>
</dbReference>
<dbReference type="EMBL" id="JAMQOP010000003">
    <property type="protein sequence ID" value="MDS0300206.1"/>
    <property type="molecule type" value="Genomic_DNA"/>
</dbReference>
<dbReference type="PANTHER" id="PTHR30213:SF0">
    <property type="entry name" value="UPF0761 MEMBRANE PROTEIN YIHY"/>
    <property type="match status" value="1"/>
</dbReference>
<feature type="transmembrane region" description="Helical" evidence="7">
    <location>
        <begin position="233"/>
        <end position="258"/>
    </location>
</feature>
<reference evidence="8 9" key="1">
    <citation type="submission" date="2022-06" db="EMBL/GenBank/DDBJ databases">
        <title>Halogeometricum sp. a new haloarchaeum isolate from saline soil.</title>
        <authorList>
            <person name="Strakova D."/>
            <person name="Galisteo C."/>
            <person name="Sanchez-Porro C."/>
            <person name="Ventosa A."/>
        </authorList>
    </citation>
    <scope>NUCLEOTIDE SEQUENCE [LARGE SCALE GENOMIC DNA]</scope>
    <source>
        <strain evidence="8 9">S1BR25-6</strain>
    </source>
</reference>
<comment type="subcellular location">
    <subcellularLocation>
        <location evidence="1">Cell membrane</location>
        <topology evidence="1">Multi-pass membrane protein</topology>
    </subcellularLocation>
</comment>
<evidence type="ECO:0000256" key="6">
    <source>
        <dbReference type="SAM" id="MobiDB-lite"/>
    </source>
</evidence>
<gene>
    <name evidence="8" type="ORF">NDI76_15775</name>
</gene>
<evidence type="ECO:0000256" key="7">
    <source>
        <dbReference type="SAM" id="Phobius"/>
    </source>
</evidence>
<feature type="compositionally biased region" description="Basic and acidic residues" evidence="6">
    <location>
        <begin position="325"/>
        <end position="347"/>
    </location>
</feature>
<feature type="transmembrane region" description="Helical" evidence="7">
    <location>
        <begin position="168"/>
        <end position="189"/>
    </location>
</feature>
<feature type="compositionally biased region" description="Basic and acidic residues" evidence="6">
    <location>
        <begin position="302"/>
        <end position="317"/>
    </location>
</feature>
<dbReference type="PANTHER" id="PTHR30213">
    <property type="entry name" value="INNER MEMBRANE PROTEIN YHJD"/>
    <property type="match status" value="1"/>
</dbReference>
<dbReference type="NCBIfam" id="TIGR00765">
    <property type="entry name" value="yihY_not_rbn"/>
    <property type="match status" value="1"/>
</dbReference>
<feature type="transmembrane region" description="Helical" evidence="7">
    <location>
        <begin position="198"/>
        <end position="221"/>
    </location>
</feature>
<evidence type="ECO:0000313" key="9">
    <source>
        <dbReference type="Proteomes" id="UP001257060"/>
    </source>
</evidence>
<feature type="transmembrane region" description="Helical" evidence="7">
    <location>
        <begin position="137"/>
        <end position="162"/>
    </location>
</feature>
<name>A0ABU2GHA7_9EURY</name>
<keyword evidence="5 7" id="KW-0472">Membrane</keyword>
<accession>A0ABU2GHA7</accession>
<feature type="transmembrane region" description="Helical" evidence="7">
    <location>
        <begin position="29"/>
        <end position="53"/>
    </location>
</feature>
<evidence type="ECO:0000256" key="5">
    <source>
        <dbReference type="ARBA" id="ARBA00023136"/>
    </source>
</evidence>
<organism evidence="8 9">
    <name type="scientific">Halogeometricum salsisoli</name>
    <dbReference type="NCBI Taxonomy" id="2950536"/>
    <lineage>
        <taxon>Archaea</taxon>
        <taxon>Methanobacteriati</taxon>
        <taxon>Methanobacteriota</taxon>
        <taxon>Stenosarchaea group</taxon>
        <taxon>Halobacteria</taxon>
        <taxon>Halobacteriales</taxon>
        <taxon>Haloferacaceae</taxon>
        <taxon>Halogeometricum</taxon>
    </lineage>
</organism>
<keyword evidence="4 7" id="KW-1133">Transmembrane helix</keyword>